<accession>A0A2J6REP5</accession>
<gene>
    <name evidence="3" type="ORF">L207DRAFT_92569</name>
</gene>
<dbReference type="SUPFAM" id="SSF54236">
    <property type="entry name" value="Ubiquitin-like"/>
    <property type="match status" value="1"/>
</dbReference>
<dbReference type="OrthoDB" id="428577at2759"/>
<dbReference type="Proteomes" id="UP000235786">
    <property type="component" value="Unassembled WGS sequence"/>
</dbReference>
<name>A0A2J6REP5_HYAVF</name>
<dbReference type="AlphaFoldDB" id="A0A2J6REP5"/>
<evidence type="ECO:0000313" key="4">
    <source>
        <dbReference type="Proteomes" id="UP000235786"/>
    </source>
</evidence>
<dbReference type="CDD" id="cd17039">
    <property type="entry name" value="Ubl_ubiquitin_like"/>
    <property type="match status" value="1"/>
</dbReference>
<reference evidence="3 4" key="1">
    <citation type="submission" date="2016-04" db="EMBL/GenBank/DDBJ databases">
        <title>A degradative enzymes factory behind the ericoid mycorrhizal symbiosis.</title>
        <authorList>
            <consortium name="DOE Joint Genome Institute"/>
            <person name="Martino E."/>
            <person name="Morin E."/>
            <person name="Grelet G."/>
            <person name="Kuo A."/>
            <person name="Kohler A."/>
            <person name="Daghino S."/>
            <person name="Barry K."/>
            <person name="Choi C."/>
            <person name="Cichocki N."/>
            <person name="Clum A."/>
            <person name="Copeland A."/>
            <person name="Hainaut M."/>
            <person name="Haridas S."/>
            <person name="Labutti K."/>
            <person name="Lindquist E."/>
            <person name="Lipzen A."/>
            <person name="Khouja H.-R."/>
            <person name="Murat C."/>
            <person name="Ohm R."/>
            <person name="Olson A."/>
            <person name="Spatafora J."/>
            <person name="Veneault-Fourrey C."/>
            <person name="Henrissat B."/>
            <person name="Grigoriev I."/>
            <person name="Martin F."/>
            <person name="Perotto S."/>
        </authorList>
    </citation>
    <scope>NUCLEOTIDE SEQUENCE [LARGE SCALE GENOMIC DNA]</scope>
    <source>
        <strain evidence="3 4">F</strain>
    </source>
</reference>
<dbReference type="SMART" id="SM00213">
    <property type="entry name" value="UBQ"/>
    <property type="match status" value="1"/>
</dbReference>
<organism evidence="3 4">
    <name type="scientific">Hyaloscypha variabilis (strain UAMH 11265 / GT02V1 / F)</name>
    <name type="common">Meliniomyces variabilis</name>
    <dbReference type="NCBI Taxonomy" id="1149755"/>
    <lineage>
        <taxon>Eukaryota</taxon>
        <taxon>Fungi</taxon>
        <taxon>Dikarya</taxon>
        <taxon>Ascomycota</taxon>
        <taxon>Pezizomycotina</taxon>
        <taxon>Leotiomycetes</taxon>
        <taxon>Helotiales</taxon>
        <taxon>Hyaloscyphaceae</taxon>
        <taxon>Hyaloscypha</taxon>
        <taxon>Hyaloscypha variabilis</taxon>
    </lineage>
</organism>
<sequence>MNLFKQHRRPPHRNAPASSCEGAVPVPVGNVKPASTGKERSMRVSVFIEFLPGHAAKEVEFLVLPSATIAHLKRALYDEEGIPLDRQLLEYKEKIVEERRTASECGIRDESKLYLKIR</sequence>
<evidence type="ECO:0000313" key="3">
    <source>
        <dbReference type="EMBL" id="PMD36991.1"/>
    </source>
</evidence>
<feature type="compositionally biased region" description="Basic residues" evidence="1">
    <location>
        <begin position="1"/>
        <end position="12"/>
    </location>
</feature>
<evidence type="ECO:0000259" key="2">
    <source>
        <dbReference type="PROSITE" id="PS50053"/>
    </source>
</evidence>
<dbReference type="STRING" id="1149755.A0A2J6REP5"/>
<evidence type="ECO:0000256" key="1">
    <source>
        <dbReference type="SAM" id="MobiDB-lite"/>
    </source>
</evidence>
<keyword evidence="4" id="KW-1185">Reference proteome</keyword>
<dbReference type="InterPro" id="IPR019956">
    <property type="entry name" value="Ubiquitin_dom"/>
</dbReference>
<dbReference type="Gene3D" id="3.10.20.90">
    <property type="entry name" value="Phosphatidylinositol 3-kinase Catalytic Subunit, Chain A, domain 1"/>
    <property type="match status" value="1"/>
</dbReference>
<proteinExistence type="predicted"/>
<dbReference type="InterPro" id="IPR000626">
    <property type="entry name" value="Ubiquitin-like_dom"/>
</dbReference>
<dbReference type="Pfam" id="PF00240">
    <property type="entry name" value="ubiquitin"/>
    <property type="match status" value="1"/>
</dbReference>
<dbReference type="PROSITE" id="PS50053">
    <property type="entry name" value="UBIQUITIN_2"/>
    <property type="match status" value="1"/>
</dbReference>
<dbReference type="PRINTS" id="PR00348">
    <property type="entry name" value="UBIQUITIN"/>
</dbReference>
<feature type="domain" description="Ubiquitin-like" evidence="2">
    <location>
        <begin position="44"/>
        <end position="118"/>
    </location>
</feature>
<dbReference type="EMBL" id="KZ613950">
    <property type="protein sequence ID" value="PMD36991.1"/>
    <property type="molecule type" value="Genomic_DNA"/>
</dbReference>
<dbReference type="InterPro" id="IPR029071">
    <property type="entry name" value="Ubiquitin-like_domsf"/>
</dbReference>
<feature type="region of interest" description="Disordered" evidence="1">
    <location>
        <begin position="1"/>
        <end position="37"/>
    </location>
</feature>
<protein>
    <recommendedName>
        <fullName evidence="2">Ubiquitin-like domain-containing protein</fullName>
    </recommendedName>
</protein>